<dbReference type="RefSeq" id="WP_012472875.1">
    <property type="nucleotide sequence ID" value="NC_010830.1"/>
</dbReference>
<proteinExistence type="predicted"/>
<keyword evidence="2" id="KW-1185">Reference proteome</keyword>
<reference evidence="1 2" key="1">
    <citation type="journal article" date="2010" name="J. Bacteriol.">
        <title>The genome of the amoeba symbiont 'Candidatus Amoebophilus asiaticus' reveals common mechanisms for host cell interaction among amoeba-associated bacteria.</title>
        <authorList>
            <person name="Schmitz-Esser S."/>
            <person name="Tischler P."/>
            <person name="Arnold R."/>
            <person name="Montanaro J."/>
            <person name="Wagner M."/>
            <person name="Rattei T."/>
            <person name="Horn M."/>
        </authorList>
    </citation>
    <scope>NUCLEOTIDE SEQUENCE [LARGE SCALE GENOMIC DNA]</scope>
    <source>
        <strain evidence="1 2">5a2</strain>
    </source>
</reference>
<name>C3L3T4_AMOA5</name>
<organism evidence="1 2">
    <name type="scientific">Amoebophilus asiaticus (strain 5a2)</name>
    <dbReference type="NCBI Taxonomy" id="452471"/>
    <lineage>
        <taxon>Bacteria</taxon>
        <taxon>Pseudomonadati</taxon>
        <taxon>Bacteroidota</taxon>
        <taxon>Cytophagia</taxon>
        <taxon>Cytophagales</taxon>
        <taxon>Amoebophilaceae</taxon>
        <taxon>Candidatus Amoebophilus</taxon>
    </lineage>
</organism>
<evidence type="ECO:0000313" key="1">
    <source>
        <dbReference type="EMBL" id="ACP20975.1"/>
    </source>
</evidence>
<evidence type="ECO:0000313" key="2">
    <source>
        <dbReference type="Proteomes" id="UP000001227"/>
    </source>
</evidence>
<accession>C3L3T4</accession>
<dbReference type="KEGG" id="aas:Aasi_1676"/>
<dbReference type="AlphaFoldDB" id="C3L3T4"/>
<gene>
    <name evidence="1" type="ordered locus">Aasi_1676</name>
</gene>
<protein>
    <submittedName>
        <fullName evidence="1">Uncharacterized protein</fullName>
    </submittedName>
</protein>
<dbReference type="Proteomes" id="UP000001227">
    <property type="component" value="Chromosome"/>
</dbReference>
<dbReference type="HOGENOM" id="CLU_2505484_0_0_10"/>
<dbReference type="EMBL" id="CP001102">
    <property type="protein sequence ID" value="ACP20975.1"/>
    <property type="molecule type" value="Genomic_DNA"/>
</dbReference>
<sequence length="85" mass="9405">MSRGLSILLTSEADKKIVVTESPIDALSFKQLHNTAYTLYLATCGSIGQGIAHSLEEVFLQANQQAIGIALFLIKMKQAKRWINR</sequence>